<dbReference type="EMBL" id="WNWS01000077">
    <property type="protein sequence ID" value="KAE9982338.1"/>
    <property type="molecule type" value="Genomic_DNA"/>
</dbReference>
<reference evidence="12 14" key="1">
    <citation type="submission" date="2018-12" db="EMBL/GenBank/DDBJ databases">
        <title>Venturia inaequalis Genome Resource.</title>
        <authorList>
            <person name="Lichtner F.J."/>
        </authorList>
    </citation>
    <scope>NUCLEOTIDE SEQUENCE [LARGE SCALE GENOMIC DNA]</scope>
    <source>
        <strain evidence="12 14">120213</strain>
        <strain evidence="13 15">DMI_063113</strain>
    </source>
</reference>
<proteinExistence type="inferred from homology"/>
<evidence type="ECO:0000256" key="7">
    <source>
        <dbReference type="ARBA" id="ARBA00023306"/>
    </source>
</evidence>
<dbReference type="GO" id="GO:0005634">
    <property type="term" value="C:nucleus"/>
    <property type="evidence" value="ECO:0007669"/>
    <property type="project" value="InterPro"/>
</dbReference>
<feature type="compositionally biased region" description="Basic and acidic residues" evidence="9">
    <location>
        <begin position="266"/>
        <end position="284"/>
    </location>
</feature>
<sequence length="705" mass="76336">MARLNEVPSNEDFLGKIGNLQSITNSTQSVRIRCLEAEVSRLLTENLHLREELLQWRNSVERGPDRYALGAVKNEFEAKIQELGKLVANLGLLTQTQPQEKGDRREPTVGWGRGSNVELGDGSDGRLPGILEDKAWGRKTLDSGEILALAQSTESQESPDLGPPPVAHFQDEDPIKFDAQPPTYTLEAEPIPEPEAEPQTEDLPAALSANLETRRKRRDSHGGKLNIRRMSVFHSPPERTEDEGSTGTKAISGALPIRAGAKRKMSARDDEGKGETKASEEFMFSRRASVTFEDPVKIDKEISVREDSKPRPKRETITIPPPERKALGAKPVNTDPIVSPKKFTVKGKISDEKPHPKKTSEHGLKEPPRPRSRQSIKPMAEKPPVISIPPIQPAAPEVAEIQPSNLPPKTPAAPGDLFSPMTTEPSTSRPQAVRDTPPPGGLTSTSDANGGRAGRRARTSVNYAEPSLNSKMRRPSAQLVDAVDSRGRPVPGIMVPSAAAKEKVLTASLIKTEPRNEDAWKSLPTAGEATSPLSKKSTGLSAPLETISGNGVEVRENLDVPVQSAAAAAISTLIQSNKERRKSQGVVFAATEKEEKKAERDSLGVFDFVSSSPPRDHPVATKSTERARTASRRHSAVPGSVGGGGARERHGEDGRLDGRSGERYKRQSSVNRPSAVARTNGNETDDEGVGMGRIQRASRRSSMLG</sequence>
<feature type="compositionally biased region" description="Polar residues" evidence="9">
    <location>
        <begin position="667"/>
        <end position="682"/>
    </location>
</feature>
<dbReference type="Proteomes" id="UP000490939">
    <property type="component" value="Unassembled WGS sequence"/>
</dbReference>
<keyword evidence="5" id="KW-0159">Chromosome partition</keyword>
<evidence type="ECO:0000313" key="12">
    <source>
        <dbReference type="EMBL" id="KAE9982338.1"/>
    </source>
</evidence>
<keyword evidence="8" id="KW-0137">Centromere</keyword>
<dbReference type="Proteomes" id="UP000447873">
    <property type="component" value="Unassembled WGS sequence"/>
</dbReference>
<feature type="compositionally biased region" description="Basic and acidic residues" evidence="9">
    <location>
        <begin position="294"/>
        <end position="326"/>
    </location>
</feature>
<dbReference type="GO" id="GO:0051301">
    <property type="term" value="P:cell division"/>
    <property type="evidence" value="ECO:0007669"/>
    <property type="project" value="UniProtKB-KW"/>
</dbReference>
<feature type="compositionally biased region" description="Acidic residues" evidence="9">
    <location>
        <begin position="190"/>
        <end position="200"/>
    </location>
</feature>
<feature type="region of interest" description="Disordered" evidence="9">
    <location>
        <begin position="97"/>
        <end position="128"/>
    </location>
</feature>
<evidence type="ECO:0000313" key="13">
    <source>
        <dbReference type="EMBL" id="KAE9983932.1"/>
    </source>
</evidence>
<evidence type="ECO:0000256" key="6">
    <source>
        <dbReference type="ARBA" id="ARBA00023054"/>
    </source>
</evidence>
<comment type="caution">
    <text evidence="12">The sequence shown here is derived from an EMBL/GenBank/DDBJ whole genome shotgun (WGS) entry which is preliminary data.</text>
</comment>
<comment type="similarity">
    <text evidence="2">Belongs to the shugoshin family.</text>
</comment>
<evidence type="ECO:0000256" key="1">
    <source>
        <dbReference type="ARBA" id="ARBA00004584"/>
    </source>
</evidence>
<dbReference type="GO" id="GO:0000779">
    <property type="term" value="C:condensed chromosome, centromeric region"/>
    <property type="evidence" value="ECO:0007669"/>
    <property type="project" value="UniProtKB-ARBA"/>
</dbReference>
<dbReference type="InterPro" id="IPR011516">
    <property type="entry name" value="Shugoshin_N"/>
</dbReference>
<keyword evidence="4" id="KW-0132">Cell division</keyword>
<evidence type="ECO:0000313" key="14">
    <source>
        <dbReference type="Proteomes" id="UP000447873"/>
    </source>
</evidence>
<feature type="compositionally biased region" description="Polar residues" evidence="9">
    <location>
        <begin position="420"/>
        <end position="430"/>
    </location>
</feature>
<feature type="region of interest" description="Disordered" evidence="9">
    <location>
        <begin position="151"/>
        <end position="476"/>
    </location>
</feature>
<feature type="domain" description="Shugoshin C-terminal" evidence="10">
    <location>
        <begin position="451"/>
        <end position="474"/>
    </location>
</feature>
<keyword evidence="15" id="KW-1185">Reference proteome</keyword>
<evidence type="ECO:0008006" key="16">
    <source>
        <dbReference type="Google" id="ProtNLM"/>
    </source>
</evidence>
<evidence type="ECO:0000259" key="11">
    <source>
        <dbReference type="Pfam" id="PF07558"/>
    </source>
</evidence>
<feature type="compositionally biased region" description="Polar residues" evidence="9">
    <location>
        <begin position="531"/>
        <end position="540"/>
    </location>
</feature>
<dbReference type="GO" id="GO:0045132">
    <property type="term" value="P:meiotic chromosome segregation"/>
    <property type="evidence" value="ECO:0007669"/>
    <property type="project" value="InterPro"/>
</dbReference>
<feature type="domain" description="Shugoshin N-terminal coiled-coil" evidence="11">
    <location>
        <begin position="24"/>
        <end position="54"/>
    </location>
</feature>
<evidence type="ECO:0000256" key="9">
    <source>
        <dbReference type="SAM" id="MobiDB-lite"/>
    </source>
</evidence>
<feature type="compositionally biased region" description="Polar residues" evidence="9">
    <location>
        <begin position="459"/>
        <end position="470"/>
    </location>
</feature>
<keyword evidence="7" id="KW-0131">Cell cycle</keyword>
<comment type="subcellular location">
    <subcellularLocation>
        <location evidence="1">Chromosome</location>
        <location evidence="1">Centromere</location>
    </subcellularLocation>
</comment>
<gene>
    <name evidence="13" type="ORF">EG327_005296</name>
    <name evidence="12" type="ORF">EG328_010998</name>
</gene>
<organism evidence="12 14">
    <name type="scientific">Venturia inaequalis</name>
    <name type="common">Apple scab fungus</name>
    <dbReference type="NCBI Taxonomy" id="5025"/>
    <lineage>
        <taxon>Eukaryota</taxon>
        <taxon>Fungi</taxon>
        <taxon>Dikarya</taxon>
        <taxon>Ascomycota</taxon>
        <taxon>Pezizomycotina</taxon>
        <taxon>Dothideomycetes</taxon>
        <taxon>Pleosporomycetidae</taxon>
        <taxon>Venturiales</taxon>
        <taxon>Venturiaceae</taxon>
        <taxon>Venturia</taxon>
    </lineage>
</organism>
<feature type="region of interest" description="Disordered" evidence="9">
    <location>
        <begin position="516"/>
        <end position="543"/>
    </location>
</feature>
<feature type="compositionally biased region" description="Basic and acidic residues" evidence="9">
    <location>
        <begin position="614"/>
        <end position="628"/>
    </location>
</feature>
<evidence type="ECO:0000259" key="10">
    <source>
        <dbReference type="Pfam" id="PF07557"/>
    </source>
</evidence>
<name>A0A8H3V813_VENIN</name>
<evidence type="ECO:0000313" key="15">
    <source>
        <dbReference type="Proteomes" id="UP000490939"/>
    </source>
</evidence>
<dbReference type="Pfam" id="PF07558">
    <property type="entry name" value="Shugoshin_N"/>
    <property type="match status" value="1"/>
</dbReference>
<evidence type="ECO:0000256" key="3">
    <source>
        <dbReference type="ARBA" id="ARBA00022454"/>
    </source>
</evidence>
<evidence type="ECO:0000256" key="8">
    <source>
        <dbReference type="ARBA" id="ARBA00023328"/>
    </source>
</evidence>
<feature type="region of interest" description="Disordered" evidence="9">
    <location>
        <begin position="574"/>
        <end position="705"/>
    </location>
</feature>
<keyword evidence="3" id="KW-0158">Chromosome</keyword>
<evidence type="ECO:0000256" key="4">
    <source>
        <dbReference type="ARBA" id="ARBA00022618"/>
    </source>
</evidence>
<dbReference type="Pfam" id="PF07557">
    <property type="entry name" value="Shugoshin_C"/>
    <property type="match status" value="1"/>
</dbReference>
<feature type="compositionally biased region" description="Basic and acidic residues" evidence="9">
    <location>
        <begin position="591"/>
        <end position="602"/>
    </location>
</feature>
<evidence type="ECO:0000256" key="2">
    <source>
        <dbReference type="ARBA" id="ARBA00010845"/>
    </source>
</evidence>
<keyword evidence="6" id="KW-0175">Coiled coil</keyword>
<accession>A0A8H3V813</accession>
<dbReference type="AlphaFoldDB" id="A0A8H3V813"/>
<evidence type="ECO:0000256" key="5">
    <source>
        <dbReference type="ARBA" id="ARBA00022829"/>
    </source>
</evidence>
<dbReference type="InterPro" id="IPR011515">
    <property type="entry name" value="Shugoshin_C"/>
</dbReference>
<feature type="compositionally biased region" description="Basic and acidic residues" evidence="9">
    <location>
        <begin position="348"/>
        <end position="369"/>
    </location>
</feature>
<protein>
    <recommendedName>
        <fullName evidence="16">Shugoshin</fullName>
    </recommendedName>
</protein>
<dbReference type="EMBL" id="WNWR01000306">
    <property type="protein sequence ID" value="KAE9983932.1"/>
    <property type="molecule type" value="Genomic_DNA"/>
</dbReference>
<feature type="compositionally biased region" description="Basic and acidic residues" evidence="9">
    <location>
        <begin position="646"/>
        <end position="665"/>
    </location>
</feature>